<keyword evidence="4 5" id="KW-0472">Membrane</keyword>
<proteinExistence type="predicted"/>
<protein>
    <submittedName>
        <fullName evidence="6">Uncharacterized protein</fullName>
    </submittedName>
</protein>
<comment type="subcellular location">
    <subcellularLocation>
        <location evidence="1">Membrane</location>
    </subcellularLocation>
</comment>
<gene>
    <name evidence="6" type="ORF">EK21DRAFT_58963</name>
</gene>
<evidence type="ECO:0000256" key="1">
    <source>
        <dbReference type="ARBA" id="ARBA00004370"/>
    </source>
</evidence>
<evidence type="ECO:0000256" key="2">
    <source>
        <dbReference type="ARBA" id="ARBA00022692"/>
    </source>
</evidence>
<evidence type="ECO:0000313" key="7">
    <source>
        <dbReference type="Proteomes" id="UP000799777"/>
    </source>
</evidence>
<dbReference type="InterPro" id="IPR001129">
    <property type="entry name" value="Membr-assoc_MAPEG"/>
</dbReference>
<evidence type="ECO:0000256" key="5">
    <source>
        <dbReference type="SAM" id="Phobius"/>
    </source>
</evidence>
<comment type="caution">
    <text evidence="6">The sequence shown here is derived from an EMBL/GenBank/DDBJ whole genome shotgun (WGS) entry which is preliminary data.</text>
</comment>
<evidence type="ECO:0000256" key="4">
    <source>
        <dbReference type="ARBA" id="ARBA00023136"/>
    </source>
</evidence>
<dbReference type="InterPro" id="IPR023352">
    <property type="entry name" value="MAPEG-like_dom_sf"/>
</dbReference>
<organism evidence="6 7">
    <name type="scientific">Setomelanomma holmii</name>
    <dbReference type="NCBI Taxonomy" id="210430"/>
    <lineage>
        <taxon>Eukaryota</taxon>
        <taxon>Fungi</taxon>
        <taxon>Dikarya</taxon>
        <taxon>Ascomycota</taxon>
        <taxon>Pezizomycotina</taxon>
        <taxon>Dothideomycetes</taxon>
        <taxon>Pleosporomycetidae</taxon>
        <taxon>Pleosporales</taxon>
        <taxon>Pleosporineae</taxon>
        <taxon>Phaeosphaeriaceae</taxon>
        <taxon>Setomelanomma</taxon>
    </lineage>
</organism>
<feature type="transmembrane region" description="Helical" evidence="5">
    <location>
        <begin position="28"/>
        <end position="47"/>
    </location>
</feature>
<dbReference type="OrthoDB" id="19091at2759"/>
<keyword evidence="7" id="KW-1185">Reference proteome</keyword>
<reference evidence="6" key="1">
    <citation type="journal article" date="2020" name="Stud. Mycol.">
        <title>101 Dothideomycetes genomes: a test case for predicting lifestyles and emergence of pathogens.</title>
        <authorList>
            <person name="Haridas S."/>
            <person name="Albert R."/>
            <person name="Binder M."/>
            <person name="Bloem J."/>
            <person name="Labutti K."/>
            <person name="Salamov A."/>
            <person name="Andreopoulos B."/>
            <person name="Baker S."/>
            <person name="Barry K."/>
            <person name="Bills G."/>
            <person name="Bluhm B."/>
            <person name="Cannon C."/>
            <person name="Castanera R."/>
            <person name="Culley D."/>
            <person name="Daum C."/>
            <person name="Ezra D."/>
            <person name="Gonzalez J."/>
            <person name="Henrissat B."/>
            <person name="Kuo A."/>
            <person name="Liang C."/>
            <person name="Lipzen A."/>
            <person name="Lutzoni F."/>
            <person name="Magnuson J."/>
            <person name="Mondo S."/>
            <person name="Nolan M."/>
            <person name="Ohm R."/>
            <person name="Pangilinan J."/>
            <person name="Park H.-J."/>
            <person name="Ramirez L."/>
            <person name="Alfaro M."/>
            <person name="Sun H."/>
            <person name="Tritt A."/>
            <person name="Yoshinaga Y."/>
            <person name="Zwiers L.-H."/>
            <person name="Turgeon B."/>
            <person name="Goodwin S."/>
            <person name="Spatafora J."/>
            <person name="Crous P."/>
            <person name="Grigoriev I."/>
        </authorList>
    </citation>
    <scope>NUCLEOTIDE SEQUENCE</scope>
    <source>
        <strain evidence="6">CBS 110217</strain>
    </source>
</reference>
<keyword evidence="3 5" id="KW-1133">Transmembrane helix</keyword>
<evidence type="ECO:0000256" key="3">
    <source>
        <dbReference type="ARBA" id="ARBA00022989"/>
    </source>
</evidence>
<keyword evidence="2 5" id="KW-0812">Transmembrane</keyword>
<dbReference type="AlphaFoldDB" id="A0A9P4HDS9"/>
<dbReference type="Proteomes" id="UP000799777">
    <property type="component" value="Unassembled WGS sequence"/>
</dbReference>
<dbReference type="SUPFAM" id="SSF161084">
    <property type="entry name" value="MAPEG domain-like"/>
    <property type="match status" value="1"/>
</dbReference>
<name>A0A9P4HDS9_9PLEO</name>
<accession>A0A9P4HDS9</accession>
<dbReference type="EMBL" id="ML978167">
    <property type="protein sequence ID" value="KAF2033236.1"/>
    <property type="molecule type" value="Genomic_DNA"/>
</dbReference>
<sequence>MVNYLSTPVGEPIRKMATKVGLGVPMPLLAPATATWALPFAAYYVFLQNRITFHRVQSNTLMGDTADATKGTKDSLYVASRAQLNFAENVPLVLAVALLAELNGANRTYINSALGALFAFRIGHAEFGLLAQDSKGPGRIVGFYGTQAVLASLAGYTAYLIKDYWQI</sequence>
<dbReference type="PANTHER" id="PTHR35814">
    <property type="match status" value="1"/>
</dbReference>
<dbReference type="Gene3D" id="1.20.120.550">
    <property type="entry name" value="Membrane associated eicosanoid/glutathione metabolism-like domain"/>
    <property type="match status" value="1"/>
</dbReference>
<evidence type="ECO:0000313" key="6">
    <source>
        <dbReference type="EMBL" id="KAF2033236.1"/>
    </source>
</evidence>
<dbReference type="GO" id="GO:0016020">
    <property type="term" value="C:membrane"/>
    <property type="evidence" value="ECO:0007669"/>
    <property type="project" value="UniProtKB-SubCell"/>
</dbReference>
<dbReference type="Pfam" id="PF01124">
    <property type="entry name" value="MAPEG"/>
    <property type="match status" value="1"/>
</dbReference>
<dbReference type="PANTHER" id="PTHR35814:SF1">
    <property type="entry name" value="GLUTATHIONE S-TRANSFERASE-RELATED"/>
    <property type="match status" value="1"/>
</dbReference>